<dbReference type="OrthoDB" id="1911772at2"/>
<name>A0A1V4IV28_9CLOT</name>
<accession>A0A1V4IV28</accession>
<dbReference type="AlphaFoldDB" id="A0A1V4IV28"/>
<proteinExistence type="predicted"/>
<reference evidence="1 2" key="1">
    <citation type="submission" date="2017-03" db="EMBL/GenBank/DDBJ databases">
        <title>Genome sequence of Clostridium chromiireducens DSM 23318.</title>
        <authorList>
            <person name="Poehlein A."/>
            <person name="Daniel R."/>
        </authorList>
    </citation>
    <scope>NUCLEOTIDE SEQUENCE [LARGE SCALE GENOMIC DNA]</scope>
    <source>
        <strain evidence="1 2">DSM 23318</strain>
    </source>
</reference>
<gene>
    <name evidence="1" type="ORF">CLCHR_14110</name>
</gene>
<keyword evidence="2" id="KW-1185">Reference proteome</keyword>
<evidence type="ECO:0000313" key="2">
    <source>
        <dbReference type="Proteomes" id="UP000191056"/>
    </source>
</evidence>
<protein>
    <submittedName>
        <fullName evidence="1">Uncharacterized protein</fullName>
    </submittedName>
</protein>
<sequence>MFRSKSYYRMMRSLDEALAYRKDGIIYVLIMGELPTPCDQAKVVDKYPGTRTYVRDPGSAELFIEIGRKPGYEDLFCIQTLIPFFIGEEIQDSGHDTVTIYVNGEAYKRIPIEEKSSSH</sequence>
<comment type="caution">
    <text evidence="1">The sequence shown here is derived from an EMBL/GenBank/DDBJ whole genome shotgun (WGS) entry which is preliminary data.</text>
</comment>
<dbReference type="EMBL" id="MZGT01000015">
    <property type="protein sequence ID" value="OPJ63892.1"/>
    <property type="molecule type" value="Genomic_DNA"/>
</dbReference>
<organism evidence="1 2">
    <name type="scientific">Clostridium chromiireducens</name>
    <dbReference type="NCBI Taxonomy" id="225345"/>
    <lineage>
        <taxon>Bacteria</taxon>
        <taxon>Bacillati</taxon>
        <taxon>Bacillota</taxon>
        <taxon>Clostridia</taxon>
        <taxon>Eubacteriales</taxon>
        <taxon>Clostridiaceae</taxon>
        <taxon>Clostridium</taxon>
    </lineage>
</organism>
<dbReference type="RefSeq" id="WP_079438984.1">
    <property type="nucleotide sequence ID" value="NZ_MZGT01000015.1"/>
</dbReference>
<dbReference type="Proteomes" id="UP000191056">
    <property type="component" value="Unassembled WGS sequence"/>
</dbReference>
<evidence type="ECO:0000313" key="1">
    <source>
        <dbReference type="EMBL" id="OPJ63892.1"/>
    </source>
</evidence>